<dbReference type="CDD" id="cd13220">
    <property type="entry name" value="PH-GRAM_GRAMDC"/>
    <property type="match status" value="1"/>
</dbReference>
<reference evidence="4" key="1">
    <citation type="submission" date="2022-01" db="EMBL/GenBank/DDBJ databases">
        <authorList>
            <person name="King R."/>
        </authorList>
    </citation>
    <scope>NUCLEOTIDE SEQUENCE</scope>
</reference>
<organism evidence="4 5">
    <name type="scientific">Phyllotreta striolata</name>
    <name type="common">Striped flea beetle</name>
    <name type="synonym">Crioceris striolata</name>
    <dbReference type="NCBI Taxonomy" id="444603"/>
    <lineage>
        <taxon>Eukaryota</taxon>
        <taxon>Metazoa</taxon>
        <taxon>Ecdysozoa</taxon>
        <taxon>Arthropoda</taxon>
        <taxon>Hexapoda</taxon>
        <taxon>Insecta</taxon>
        <taxon>Pterygota</taxon>
        <taxon>Neoptera</taxon>
        <taxon>Endopterygota</taxon>
        <taxon>Coleoptera</taxon>
        <taxon>Polyphaga</taxon>
        <taxon>Cucujiformia</taxon>
        <taxon>Chrysomeloidea</taxon>
        <taxon>Chrysomelidae</taxon>
        <taxon>Galerucinae</taxon>
        <taxon>Alticini</taxon>
        <taxon>Phyllotreta</taxon>
    </lineage>
</organism>
<proteinExistence type="predicted"/>
<name>A0A9N9TMH3_PHYSR</name>
<dbReference type="GO" id="GO:0005886">
    <property type="term" value="C:plasma membrane"/>
    <property type="evidence" value="ECO:0007669"/>
    <property type="project" value="TreeGrafter"/>
</dbReference>
<protein>
    <recommendedName>
        <fullName evidence="3">GRAM domain-containing protein</fullName>
    </recommendedName>
</protein>
<feature type="region of interest" description="Disordered" evidence="1">
    <location>
        <begin position="1"/>
        <end position="20"/>
    </location>
</feature>
<dbReference type="GO" id="GO:0032934">
    <property type="term" value="F:sterol binding"/>
    <property type="evidence" value="ECO:0007669"/>
    <property type="project" value="TreeGrafter"/>
</dbReference>
<dbReference type="PANTHER" id="PTHR23319">
    <property type="entry name" value="GRAM DOMAIN CONTAINING 1B, ISOFORM E"/>
    <property type="match status" value="1"/>
</dbReference>
<evidence type="ECO:0000313" key="4">
    <source>
        <dbReference type="EMBL" id="CAG9859306.1"/>
    </source>
</evidence>
<sequence>MDAPRNRKFGKIEEDNVSQSSETLEWENSLPQINPSRLKSPLKRRYLRHFPSVEGEEILKKYSCALVSDFLRHGQLYVTNNYFAFYSNIFGYVTKLLIPVVSVEELTKEKTAKFIPNAIGIVIGEEKHVFSSFIQRDNTFQYMKKIWLETRNYDSDSCSGFSSEEDLPSDEELELDSSKLESIPETIPLNKKRKKYLLAGSVLIVILLLTAGVLFYKITTREFDYPSKETKTRSAREDIFSQHPELYKESYSAISGFMDKNINSLSKTRKNLENMFKLIEKQKQ</sequence>
<dbReference type="GO" id="GO:0005789">
    <property type="term" value="C:endoplasmic reticulum membrane"/>
    <property type="evidence" value="ECO:0007669"/>
    <property type="project" value="TreeGrafter"/>
</dbReference>
<feature type="domain" description="GRAM" evidence="3">
    <location>
        <begin position="44"/>
        <end position="110"/>
    </location>
</feature>
<gene>
    <name evidence="4" type="ORF">PHYEVI_LOCUS5680</name>
</gene>
<dbReference type="SMART" id="SM00568">
    <property type="entry name" value="GRAM"/>
    <property type="match status" value="1"/>
</dbReference>
<accession>A0A9N9TMH3</accession>
<evidence type="ECO:0000313" key="5">
    <source>
        <dbReference type="Proteomes" id="UP001153712"/>
    </source>
</evidence>
<dbReference type="Pfam" id="PF02893">
    <property type="entry name" value="GRAM"/>
    <property type="match status" value="1"/>
</dbReference>
<keyword evidence="2" id="KW-1133">Transmembrane helix</keyword>
<keyword evidence="5" id="KW-1185">Reference proteome</keyword>
<dbReference type="GO" id="GO:0120015">
    <property type="term" value="F:sterol transfer activity"/>
    <property type="evidence" value="ECO:0007669"/>
    <property type="project" value="TreeGrafter"/>
</dbReference>
<keyword evidence="2" id="KW-0812">Transmembrane</keyword>
<feature type="transmembrane region" description="Helical" evidence="2">
    <location>
        <begin position="196"/>
        <end position="216"/>
    </location>
</feature>
<dbReference type="Gene3D" id="2.30.29.30">
    <property type="entry name" value="Pleckstrin-homology domain (PH domain)/Phosphotyrosine-binding domain (PTB)"/>
    <property type="match status" value="1"/>
</dbReference>
<evidence type="ECO:0000256" key="2">
    <source>
        <dbReference type="SAM" id="Phobius"/>
    </source>
</evidence>
<dbReference type="GO" id="GO:0032366">
    <property type="term" value="P:intracellular sterol transport"/>
    <property type="evidence" value="ECO:0007669"/>
    <property type="project" value="TreeGrafter"/>
</dbReference>
<evidence type="ECO:0000259" key="3">
    <source>
        <dbReference type="SMART" id="SM00568"/>
    </source>
</evidence>
<dbReference type="PANTHER" id="PTHR23319:SF13">
    <property type="entry name" value="GRAM DOMAIN-CONTAINING PROTEIN"/>
    <property type="match status" value="1"/>
</dbReference>
<dbReference type="GO" id="GO:0140268">
    <property type="term" value="C:endoplasmic reticulum-plasma membrane contact site"/>
    <property type="evidence" value="ECO:0007669"/>
    <property type="project" value="TreeGrafter"/>
</dbReference>
<dbReference type="InterPro" id="IPR011993">
    <property type="entry name" value="PH-like_dom_sf"/>
</dbReference>
<dbReference type="Proteomes" id="UP001153712">
    <property type="component" value="Chromosome 2"/>
</dbReference>
<dbReference type="InterPro" id="IPR004182">
    <property type="entry name" value="GRAM"/>
</dbReference>
<dbReference type="OrthoDB" id="74360at2759"/>
<dbReference type="InterPro" id="IPR051482">
    <property type="entry name" value="Cholesterol_transport"/>
</dbReference>
<keyword evidence="2" id="KW-0472">Membrane</keyword>
<dbReference type="AlphaFoldDB" id="A0A9N9TMH3"/>
<evidence type="ECO:0000256" key="1">
    <source>
        <dbReference type="SAM" id="MobiDB-lite"/>
    </source>
</evidence>
<dbReference type="EMBL" id="OU900095">
    <property type="protein sequence ID" value="CAG9859306.1"/>
    <property type="molecule type" value="Genomic_DNA"/>
</dbReference>